<gene>
    <name evidence="2" type="ORF">NCTC10821_03541</name>
</gene>
<accession>A0A378TJM6</accession>
<dbReference type="GO" id="GO:0070224">
    <property type="term" value="F:sulfide:quinone oxidoreductase activity"/>
    <property type="evidence" value="ECO:0007669"/>
    <property type="project" value="TreeGrafter"/>
</dbReference>
<name>A0A378TJM6_9MYCO</name>
<dbReference type="SUPFAM" id="SSF51905">
    <property type="entry name" value="FAD/NAD(P)-binding domain"/>
    <property type="match status" value="2"/>
</dbReference>
<dbReference type="EC" id="1.-.-.-" evidence="2"/>
<dbReference type="Proteomes" id="UP000254978">
    <property type="component" value="Unassembled WGS sequence"/>
</dbReference>
<dbReference type="AlphaFoldDB" id="A0A378TJM6"/>
<dbReference type="PANTHER" id="PTHR10632">
    <property type="entry name" value="SULFIDE:QUINONE OXIDOREDUCTASE"/>
    <property type="match status" value="1"/>
</dbReference>
<dbReference type="EMBL" id="UGQT01000001">
    <property type="protein sequence ID" value="STZ60003.1"/>
    <property type="molecule type" value="Genomic_DNA"/>
</dbReference>
<dbReference type="GO" id="GO:0071949">
    <property type="term" value="F:FAD binding"/>
    <property type="evidence" value="ECO:0007669"/>
    <property type="project" value="TreeGrafter"/>
</dbReference>
<evidence type="ECO:0000313" key="2">
    <source>
        <dbReference type="EMBL" id="STZ60003.1"/>
    </source>
</evidence>
<organism evidence="2 3">
    <name type="scientific">Mycolicibacterium tokaiense</name>
    <dbReference type="NCBI Taxonomy" id="39695"/>
    <lineage>
        <taxon>Bacteria</taxon>
        <taxon>Bacillati</taxon>
        <taxon>Actinomycetota</taxon>
        <taxon>Actinomycetes</taxon>
        <taxon>Mycobacteriales</taxon>
        <taxon>Mycobacteriaceae</taxon>
        <taxon>Mycolicibacterium</taxon>
    </lineage>
</organism>
<keyword evidence="2" id="KW-0560">Oxidoreductase</keyword>
<evidence type="ECO:0000313" key="3">
    <source>
        <dbReference type="Proteomes" id="UP000254978"/>
    </source>
</evidence>
<reference evidence="2 3" key="1">
    <citation type="submission" date="2018-06" db="EMBL/GenBank/DDBJ databases">
        <authorList>
            <consortium name="Pathogen Informatics"/>
            <person name="Doyle S."/>
        </authorList>
    </citation>
    <scope>NUCLEOTIDE SEQUENCE [LARGE SCALE GENOMIC DNA]</scope>
    <source>
        <strain evidence="2 3">NCTC10821</strain>
    </source>
</reference>
<dbReference type="Gene3D" id="3.50.50.60">
    <property type="entry name" value="FAD/NAD(P)-binding domain"/>
    <property type="match status" value="2"/>
</dbReference>
<feature type="domain" description="FAD/NAD(P)-binding" evidence="1">
    <location>
        <begin position="7"/>
        <end position="298"/>
    </location>
</feature>
<dbReference type="Pfam" id="PF07992">
    <property type="entry name" value="Pyr_redox_2"/>
    <property type="match status" value="1"/>
</dbReference>
<keyword evidence="3" id="KW-1185">Reference proteome</keyword>
<dbReference type="GO" id="GO:0070221">
    <property type="term" value="P:sulfide oxidation, using sulfide:quinone oxidoreductase"/>
    <property type="evidence" value="ECO:0007669"/>
    <property type="project" value="TreeGrafter"/>
</dbReference>
<dbReference type="PANTHER" id="PTHR10632:SF2">
    <property type="entry name" value="SULFIDE:QUINONE OXIDOREDUCTASE, MITOCHONDRIAL"/>
    <property type="match status" value="1"/>
</dbReference>
<evidence type="ECO:0000259" key="1">
    <source>
        <dbReference type="Pfam" id="PF07992"/>
    </source>
</evidence>
<dbReference type="InterPro" id="IPR036188">
    <property type="entry name" value="FAD/NAD-bd_sf"/>
</dbReference>
<dbReference type="RefSeq" id="WP_115279320.1">
    <property type="nucleotide sequence ID" value="NZ_AP022600.1"/>
</dbReference>
<proteinExistence type="predicted"/>
<dbReference type="InterPro" id="IPR023753">
    <property type="entry name" value="FAD/NAD-binding_dom"/>
</dbReference>
<dbReference type="OrthoDB" id="9802771at2"/>
<protein>
    <submittedName>
        <fullName evidence="2">Sulfide-quinone reductase</fullName>
        <ecNumber evidence="2">1.-.-.-</ecNumber>
    </submittedName>
</protein>
<dbReference type="InterPro" id="IPR015904">
    <property type="entry name" value="Sulphide_quinone_reductase"/>
</dbReference>
<sequence length="389" mass="41598">MESDGSFDVLIVGGGNAGISTAARLQRKGVIGIGVVEPQTVHTYRPLLSYVGGGQASMRAAERTQRSVTPKGVTWLRDAAVSVSAEDNTLHCASGRSYRYRDLVLAAGLVPDHDALPGIEEALRSPAVASNYLDHAPKTWELVQSLPAGRHAVFTVPRAPVGCTGTTIKPLFLAAAHWAGTGVRITLLVDRPGLVGVPELDVRLQARLDELGVDVRHRAAVTGLQPQAQTLTINGAEQLGYDMLHLVPPFRGPQWITDSGLAGPDHGLVDIDPETLRHRTFPDVWALGDGAAVATDPSGGALRPQVATLADNLVAARHGGQLRSYDGYTVAPITTEAHRLIAGEFDRSGAVQSSLPSFLDPLAPRRTAWAFDRYGLPRIYWNLILRGRV</sequence>